<dbReference type="InterPro" id="IPR013154">
    <property type="entry name" value="ADH-like_N"/>
</dbReference>
<evidence type="ECO:0000256" key="1">
    <source>
        <dbReference type="ARBA" id="ARBA00008072"/>
    </source>
</evidence>
<dbReference type="SUPFAM" id="SSF51735">
    <property type="entry name" value="NAD(P)-binding Rossmann-fold domains"/>
    <property type="match status" value="1"/>
</dbReference>
<dbReference type="OrthoDB" id="48317at2759"/>
<dbReference type="InterPro" id="IPR020843">
    <property type="entry name" value="ER"/>
</dbReference>
<evidence type="ECO:0000313" key="5">
    <source>
        <dbReference type="EMBL" id="KAF2418902.1"/>
    </source>
</evidence>
<name>A0A9P4NFL4_9PEZI</name>
<dbReference type="GO" id="GO:0016651">
    <property type="term" value="F:oxidoreductase activity, acting on NAD(P)H"/>
    <property type="evidence" value="ECO:0007669"/>
    <property type="project" value="InterPro"/>
</dbReference>
<reference evidence="5" key="1">
    <citation type="journal article" date="2020" name="Stud. Mycol.">
        <title>101 Dothideomycetes genomes: a test case for predicting lifestyles and emergence of pathogens.</title>
        <authorList>
            <person name="Haridas S."/>
            <person name="Albert R."/>
            <person name="Binder M."/>
            <person name="Bloem J."/>
            <person name="Labutti K."/>
            <person name="Salamov A."/>
            <person name="Andreopoulos B."/>
            <person name="Baker S."/>
            <person name="Barry K."/>
            <person name="Bills G."/>
            <person name="Bluhm B."/>
            <person name="Cannon C."/>
            <person name="Castanera R."/>
            <person name="Culley D."/>
            <person name="Daum C."/>
            <person name="Ezra D."/>
            <person name="Gonzalez J."/>
            <person name="Henrissat B."/>
            <person name="Kuo A."/>
            <person name="Liang C."/>
            <person name="Lipzen A."/>
            <person name="Lutzoni F."/>
            <person name="Magnuson J."/>
            <person name="Mondo S."/>
            <person name="Nolan M."/>
            <person name="Ohm R."/>
            <person name="Pangilinan J."/>
            <person name="Park H.-J."/>
            <person name="Ramirez L."/>
            <person name="Alfaro M."/>
            <person name="Sun H."/>
            <person name="Tritt A."/>
            <person name="Yoshinaga Y."/>
            <person name="Zwiers L.-H."/>
            <person name="Turgeon B."/>
            <person name="Goodwin S."/>
            <person name="Spatafora J."/>
            <person name="Crous P."/>
            <person name="Grigoriev I."/>
        </authorList>
    </citation>
    <scope>NUCLEOTIDE SEQUENCE</scope>
    <source>
        <strain evidence="5">CBS 130266</strain>
    </source>
</reference>
<dbReference type="Pfam" id="PF08240">
    <property type="entry name" value="ADH_N"/>
    <property type="match status" value="1"/>
</dbReference>
<dbReference type="PANTHER" id="PTHR45348">
    <property type="entry name" value="HYPOTHETICAL OXIDOREDUCTASE (EUROFUNG)"/>
    <property type="match status" value="1"/>
</dbReference>
<dbReference type="AlphaFoldDB" id="A0A9P4NFL4"/>
<dbReference type="SUPFAM" id="SSF50129">
    <property type="entry name" value="GroES-like"/>
    <property type="match status" value="1"/>
</dbReference>
<evidence type="ECO:0000256" key="2">
    <source>
        <dbReference type="ARBA" id="ARBA00011245"/>
    </source>
</evidence>
<comment type="subunit">
    <text evidence="2">Monomer.</text>
</comment>
<dbReference type="InterPro" id="IPR036291">
    <property type="entry name" value="NAD(P)-bd_dom_sf"/>
</dbReference>
<dbReference type="SMART" id="SM00829">
    <property type="entry name" value="PKS_ER"/>
    <property type="match status" value="1"/>
</dbReference>
<accession>A0A9P4NFL4</accession>
<dbReference type="InterPro" id="IPR047122">
    <property type="entry name" value="Trans-enoyl_RdTase-like"/>
</dbReference>
<dbReference type="PANTHER" id="PTHR45348:SF2">
    <property type="entry name" value="ZINC-TYPE ALCOHOL DEHYDROGENASE-LIKE PROTEIN C2E1P3.01"/>
    <property type="match status" value="1"/>
</dbReference>
<dbReference type="InterPro" id="IPR011032">
    <property type="entry name" value="GroES-like_sf"/>
</dbReference>
<dbReference type="EMBL" id="MU007123">
    <property type="protein sequence ID" value="KAF2418902.1"/>
    <property type="molecule type" value="Genomic_DNA"/>
</dbReference>
<gene>
    <name evidence="5" type="ORF">EJ08DRAFT_599187</name>
</gene>
<dbReference type="Gene3D" id="3.40.50.720">
    <property type="entry name" value="NAD(P)-binding Rossmann-like Domain"/>
    <property type="match status" value="1"/>
</dbReference>
<organism evidence="5 6">
    <name type="scientific">Tothia fuscella</name>
    <dbReference type="NCBI Taxonomy" id="1048955"/>
    <lineage>
        <taxon>Eukaryota</taxon>
        <taxon>Fungi</taxon>
        <taxon>Dikarya</taxon>
        <taxon>Ascomycota</taxon>
        <taxon>Pezizomycotina</taxon>
        <taxon>Dothideomycetes</taxon>
        <taxon>Pleosporomycetidae</taxon>
        <taxon>Venturiales</taxon>
        <taxon>Cylindrosympodiaceae</taxon>
        <taxon>Tothia</taxon>
    </lineage>
</organism>
<protein>
    <submittedName>
        <fullName evidence="5">GroES-like protein</fullName>
    </submittedName>
</protein>
<feature type="domain" description="Enoyl reductase (ER)" evidence="4">
    <location>
        <begin position="10"/>
        <end position="364"/>
    </location>
</feature>
<evidence type="ECO:0000256" key="3">
    <source>
        <dbReference type="ARBA" id="ARBA00023002"/>
    </source>
</evidence>
<dbReference type="Proteomes" id="UP000800235">
    <property type="component" value="Unassembled WGS sequence"/>
</dbReference>
<keyword evidence="3" id="KW-0560">Oxidoreductase</keyword>
<dbReference type="Gene3D" id="3.90.180.10">
    <property type="entry name" value="Medium-chain alcohol dehydrogenases, catalytic domain"/>
    <property type="match status" value="1"/>
</dbReference>
<evidence type="ECO:0000313" key="6">
    <source>
        <dbReference type="Proteomes" id="UP000800235"/>
    </source>
</evidence>
<proteinExistence type="inferred from homology"/>
<dbReference type="CDD" id="cd08249">
    <property type="entry name" value="enoyl_reductase_like"/>
    <property type="match status" value="1"/>
</dbReference>
<keyword evidence="6" id="KW-1185">Reference proteome</keyword>
<comment type="caution">
    <text evidence="5">The sequence shown here is derived from an EMBL/GenBank/DDBJ whole genome shotgun (WGS) entry which is preliminary data.</text>
</comment>
<comment type="similarity">
    <text evidence="1">Belongs to the zinc-containing alcohol dehydrogenase family.</text>
</comment>
<evidence type="ECO:0000259" key="4">
    <source>
        <dbReference type="SMART" id="SM00829"/>
    </source>
</evidence>
<sequence>MKGIAVEKVGAPLLVVDNIENPEPADDQILVKSIYTAINPVDGFMAFTGLLITKWPFILGCDAGGVVVKAGSKAEGPLGPFKVGDEVCGCTRLGMPGYSTCQEYFLMDAALATPKPKTITLPQAATVGVGFYASSVLALSIRITNTIIQTACLAVFNGFHIEIPDATTLPAPANGEWAVVLGGASSVGKFAIQLLKALGYQVAATCSAKSSSGLEAIGLDVAIDYKKPEEEQIAELLSKTDGKATRIFDAVAQNDPTLAKAVFKQIDSTSKYFSTTNDWSRVPQPESDFSGGKHYATKLGPIGRDGADELNGQISRFIPIIVKLMENGKVVPAEYEVIGETGFESALEAFAYQQKGSGGSKKVLVKLQEE</sequence>